<dbReference type="Gene3D" id="1.20.5.170">
    <property type="match status" value="1"/>
</dbReference>
<evidence type="ECO:0000313" key="2">
    <source>
        <dbReference type="EMBL" id="OGY74254.1"/>
    </source>
</evidence>
<organism evidence="2 3">
    <name type="scientific">Candidatus Jacksonbacteria bacterium RIFCSPLOWO2_02_FULL_44_20</name>
    <dbReference type="NCBI Taxonomy" id="1798460"/>
    <lineage>
        <taxon>Bacteria</taxon>
        <taxon>Candidatus Jacksoniibacteriota</taxon>
    </lineage>
</organism>
<keyword evidence="1" id="KW-0175">Coiled coil</keyword>
<accession>A0A1G2ABL3</accession>
<dbReference type="Proteomes" id="UP000178315">
    <property type="component" value="Unassembled WGS sequence"/>
</dbReference>
<feature type="coiled-coil region" evidence="1">
    <location>
        <begin position="54"/>
        <end position="88"/>
    </location>
</feature>
<evidence type="ECO:0000256" key="1">
    <source>
        <dbReference type="SAM" id="Coils"/>
    </source>
</evidence>
<name>A0A1G2ABL3_9BACT</name>
<protein>
    <submittedName>
        <fullName evidence="2">Uncharacterized protein</fullName>
    </submittedName>
</protein>
<gene>
    <name evidence="2" type="ORF">A3H61_01360</name>
</gene>
<evidence type="ECO:0000313" key="3">
    <source>
        <dbReference type="Proteomes" id="UP000178315"/>
    </source>
</evidence>
<dbReference type="AlphaFoldDB" id="A0A1G2ABL3"/>
<sequence>MTHEDLQQIKGLIHSEVGAILEDVLLPAMEKLIKSSVAQEVKKVMQDEMRLVIREEMREELKTIKGDIAYLKEDIAVLKTDVAELKKDVAYIKNNYPDKHYLDDRINELRGDIISWRKKDGARFDQLVAFQHKKGYVAEEEVQLLGDMRGFAPLPLAQ</sequence>
<dbReference type="EMBL" id="MHJU01000001">
    <property type="protein sequence ID" value="OGY74254.1"/>
    <property type="molecule type" value="Genomic_DNA"/>
</dbReference>
<comment type="caution">
    <text evidence="2">The sequence shown here is derived from an EMBL/GenBank/DDBJ whole genome shotgun (WGS) entry which is preliminary data.</text>
</comment>
<proteinExistence type="predicted"/>
<reference evidence="2 3" key="1">
    <citation type="journal article" date="2016" name="Nat. Commun.">
        <title>Thousands of microbial genomes shed light on interconnected biogeochemical processes in an aquifer system.</title>
        <authorList>
            <person name="Anantharaman K."/>
            <person name="Brown C.T."/>
            <person name="Hug L.A."/>
            <person name="Sharon I."/>
            <person name="Castelle C.J."/>
            <person name="Probst A.J."/>
            <person name="Thomas B.C."/>
            <person name="Singh A."/>
            <person name="Wilkins M.J."/>
            <person name="Karaoz U."/>
            <person name="Brodie E.L."/>
            <person name="Williams K.H."/>
            <person name="Hubbard S.S."/>
            <person name="Banfield J.F."/>
        </authorList>
    </citation>
    <scope>NUCLEOTIDE SEQUENCE [LARGE SCALE GENOMIC DNA]</scope>
</reference>